<dbReference type="PANTHER" id="PTHR11079:SF156">
    <property type="entry name" value="INACTIVE TRNA-SPECIFIC ADENOSINE DEAMINASE-LIKE PROTEIN 3-RELATED"/>
    <property type="match status" value="1"/>
</dbReference>
<dbReference type="Proteomes" id="UP000016922">
    <property type="component" value="Unassembled WGS sequence"/>
</dbReference>
<dbReference type="GO" id="GO:0052717">
    <property type="term" value="F:tRNA-specific adenosine-34 deaminase activity"/>
    <property type="evidence" value="ECO:0007669"/>
    <property type="project" value="TreeGrafter"/>
</dbReference>
<evidence type="ECO:0000259" key="3">
    <source>
        <dbReference type="PROSITE" id="PS51747"/>
    </source>
</evidence>
<protein>
    <submittedName>
        <fullName evidence="4">Cytidine deaminase-like protein</fullName>
    </submittedName>
</protein>
<dbReference type="PANTHER" id="PTHR11079">
    <property type="entry name" value="CYTOSINE DEAMINASE FAMILY MEMBER"/>
    <property type="match status" value="1"/>
</dbReference>
<dbReference type="RefSeq" id="XP_008082286.1">
    <property type="nucleotide sequence ID" value="XM_008084095.1"/>
</dbReference>
<dbReference type="HOGENOM" id="CLU_024580_0_0_1"/>
<dbReference type="OrthoDB" id="3180714at2759"/>
<dbReference type="InterPro" id="IPR002125">
    <property type="entry name" value="CMP_dCMP_dom"/>
</dbReference>
<feature type="domain" description="CMP/dCMP-type deaminase" evidence="3">
    <location>
        <begin position="186"/>
        <end position="347"/>
    </location>
</feature>
<keyword evidence="5" id="KW-1185">Reference proteome</keyword>
<dbReference type="STRING" id="1116229.S3CZ61"/>
<dbReference type="EMBL" id="KE145363">
    <property type="protein sequence ID" value="EPE30875.1"/>
    <property type="molecule type" value="Genomic_DNA"/>
</dbReference>
<dbReference type="KEGG" id="glz:GLAREA_03842"/>
<dbReference type="eggNOG" id="KOG2771">
    <property type="taxonomic scope" value="Eukaryota"/>
</dbReference>
<dbReference type="GO" id="GO:0005634">
    <property type="term" value="C:nucleus"/>
    <property type="evidence" value="ECO:0007669"/>
    <property type="project" value="TreeGrafter"/>
</dbReference>
<dbReference type="GO" id="GO:0005737">
    <property type="term" value="C:cytoplasm"/>
    <property type="evidence" value="ECO:0007669"/>
    <property type="project" value="TreeGrafter"/>
</dbReference>
<reference evidence="4 5" key="1">
    <citation type="journal article" date="2013" name="BMC Genomics">
        <title>Genomics-driven discovery of the pneumocandin biosynthetic gene cluster in the fungus Glarea lozoyensis.</title>
        <authorList>
            <person name="Chen L."/>
            <person name="Yue Q."/>
            <person name="Zhang X."/>
            <person name="Xiang M."/>
            <person name="Wang C."/>
            <person name="Li S."/>
            <person name="Che Y."/>
            <person name="Ortiz-Lopez F.J."/>
            <person name="Bills G.F."/>
            <person name="Liu X."/>
            <person name="An Z."/>
        </authorList>
    </citation>
    <scope>NUCLEOTIDE SEQUENCE [LARGE SCALE GENOMIC DNA]</scope>
    <source>
        <strain evidence="5">ATCC 20868 / MF5171</strain>
    </source>
</reference>
<dbReference type="OMA" id="HEPCVAC"/>
<dbReference type="Gene3D" id="3.40.140.10">
    <property type="entry name" value="Cytidine Deaminase, domain 2"/>
    <property type="match status" value="1"/>
</dbReference>
<dbReference type="PROSITE" id="PS51747">
    <property type="entry name" value="CYT_DCMP_DEAMINASES_2"/>
    <property type="match status" value="1"/>
</dbReference>
<dbReference type="GeneID" id="19462897"/>
<gene>
    <name evidence="4" type="ORF">GLAREA_03842</name>
</gene>
<keyword evidence="1" id="KW-0819">tRNA processing</keyword>
<evidence type="ECO:0000313" key="4">
    <source>
        <dbReference type="EMBL" id="EPE30875.1"/>
    </source>
</evidence>
<dbReference type="InterPro" id="IPR016193">
    <property type="entry name" value="Cytidine_deaminase-like"/>
</dbReference>
<accession>S3CZ61</accession>
<evidence type="ECO:0000313" key="5">
    <source>
        <dbReference type="Proteomes" id="UP000016922"/>
    </source>
</evidence>
<dbReference type="SUPFAM" id="SSF53927">
    <property type="entry name" value="Cytidine deaminase-like"/>
    <property type="match status" value="1"/>
</dbReference>
<organism evidence="4 5">
    <name type="scientific">Glarea lozoyensis (strain ATCC 20868 / MF5171)</name>
    <dbReference type="NCBI Taxonomy" id="1116229"/>
    <lineage>
        <taxon>Eukaryota</taxon>
        <taxon>Fungi</taxon>
        <taxon>Dikarya</taxon>
        <taxon>Ascomycota</taxon>
        <taxon>Pezizomycotina</taxon>
        <taxon>Leotiomycetes</taxon>
        <taxon>Helotiales</taxon>
        <taxon>Helotiaceae</taxon>
        <taxon>Glarea</taxon>
    </lineage>
</organism>
<evidence type="ECO:0000256" key="2">
    <source>
        <dbReference type="ARBA" id="ARBA00038160"/>
    </source>
</evidence>
<name>S3CZ61_GLAL2</name>
<dbReference type="CDD" id="cd01285">
    <property type="entry name" value="nucleoside_deaminase"/>
    <property type="match status" value="1"/>
</dbReference>
<dbReference type="AlphaFoldDB" id="S3CZ61"/>
<dbReference type="Pfam" id="PF00383">
    <property type="entry name" value="dCMP_cyt_deam_1"/>
    <property type="match status" value="1"/>
</dbReference>
<sequence>MTSATFHGPSNSTTSNGIVAQLAGTLIPLKTTLETSKDVKLLNVFITAVPLKKASGTLSLIRQLIPRDGGYDLQHLRRFAKPDLIPSAIRNSYFASSAESSDTELIFLIVAVASIIPKDILLDSLQKDRVEGPVVLVEGQIPFNAPTSAEQAKAWTNEYWPTVYKKSNPFGPHPAIVARAQAEIEGNAGKWLSLAWTVAAEAKTARTGEGVGVVIVERSEQGERCLAVAGDARWDNWPRDCGGNGNVTAHAAMRAIAMVTAKLPNAIPVTETDIFRSQPLFSLETDVEEPVNKDGYLCHELEIYCTHEPCVMCAMAIVHSRFGKIVFEKRMDEGGITADLNDKNDGLGHGLWWRRELNWTMLGWEFRRKGDGNDGNECRLPWDVDNGLNA</sequence>
<comment type="similarity">
    <text evidence="2">Belongs to the cytidine and deoxycytidylate deaminase family. ADAT3 subfamily.</text>
</comment>
<evidence type="ECO:0000256" key="1">
    <source>
        <dbReference type="ARBA" id="ARBA00022694"/>
    </source>
</evidence>
<proteinExistence type="inferred from homology"/>
<dbReference type="GO" id="GO:0008033">
    <property type="term" value="P:tRNA processing"/>
    <property type="evidence" value="ECO:0007669"/>
    <property type="project" value="UniProtKB-KW"/>
</dbReference>